<organism evidence="1 2">
    <name type="scientific">Colwellia marinimaniae</name>
    <dbReference type="NCBI Taxonomy" id="1513592"/>
    <lineage>
        <taxon>Bacteria</taxon>
        <taxon>Pseudomonadati</taxon>
        <taxon>Pseudomonadota</taxon>
        <taxon>Gammaproteobacteria</taxon>
        <taxon>Alteromonadales</taxon>
        <taxon>Colwelliaceae</taxon>
        <taxon>Colwellia</taxon>
    </lineage>
</organism>
<evidence type="ECO:0000313" key="2">
    <source>
        <dbReference type="Proteomes" id="UP000197068"/>
    </source>
</evidence>
<proteinExistence type="predicted"/>
<comment type="caution">
    <text evidence="1">The sequence shown here is derived from an EMBL/GenBank/DDBJ whole genome shotgun (WGS) entry which is preliminary data.</text>
</comment>
<keyword evidence="2" id="KW-1185">Reference proteome</keyword>
<reference evidence="1 2" key="1">
    <citation type="submission" date="2017-06" db="EMBL/GenBank/DDBJ databases">
        <title>Whole Genome Sequences of Colwellia marinimaniae MTCD1.</title>
        <authorList>
            <person name="Kusumoto H."/>
            <person name="Inoue M."/>
            <person name="Tanikawa K."/>
            <person name="Maeji H."/>
            <person name="Cameron J.H."/>
            <person name="Bartlett D.H."/>
        </authorList>
    </citation>
    <scope>NUCLEOTIDE SEQUENCE [LARGE SCALE GENOMIC DNA]</scope>
    <source>
        <strain evidence="1 2">MTCD1</strain>
    </source>
</reference>
<gene>
    <name evidence="1" type="ORF">MTCD1_03539</name>
</gene>
<accession>A0ABQ0MZV6</accession>
<name>A0ABQ0MZV6_9GAMM</name>
<evidence type="ECO:0000313" key="1">
    <source>
        <dbReference type="EMBL" id="GAW97890.1"/>
    </source>
</evidence>
<protein>
    <submittedName>
        <fullName evidence="1">Uncharacterized protein</fullName>
    </submittedName>
</protein>
<dbReference type="EMBL" id="BDQM01000054">
    <property type="protein sequence ID" value="GAW97890.1"/>
    <property type="molecule type" value="Genomic_DNA"/>
</dbReference>
<sequence length="151" mass="17454">MITPKISTEAELKKIWCQSYQEQDCFYDFAEQGKHSDAMDKINRLASTEDLPESVNVLHERVNEVLWQEWDPIGVNIMEECRSEYDYYSWQITLVALYSGAKTIAAELYFIEKYLIAMPNDDVVSRSLDVAKKIVNIVVEMNLCLGSEKVD</sequence>
<dbReference type="RefSeq" id="WP_057180747.1">
    <property type="nucleotide sequence ID" value="NZ_BDQM01000054.1"/>
</dbReference>
<dbReference type="Proteomes" id="UP000197068">
    <property type="component" value="Unassembled WGS sequence"/>
</dbReference>